<comment type="caution">
    <text evidence="1">The sequence shown here is derived from an EMBL/GenBank/DDBJ whole genome shotgun (WGS) entry which is preliminary data.</text>
</comment>
<dbReference type="Pfam" id="PF07799">
    <property type="entry name" value="DUF1643"/>
    <property type="match status" value="1"/>
</dbReference>
<evidence type="ECO:0000313" key="1">
    <source>
        <dbReference type="EMBL" id="KKL24708.1"/>
    </source>
</evidence>
<proteinExistence type="predicted"/>
<gene>
    <name evidence="1" type="ORF">LCGC14_2412630</name>
</gene>
<evidence type="ECO:0008006" key="2">
    <source>
        <dbReference type="Google" id="ProtNLM"/>
    </source>
</evidence>
<sequence length="184" mass="20718">MLPAPYEALADQLGLVTAGDPWAWAIFSRDEVFRYALGRLWDPDRPLMIACLLNPSTATHVTTDPTLKKVCHFAKREDFGGIVIINAFALRSTAPRKLRDCYLAGIDPIGAHNDAVIRFFMTEPLGAMAVAGWGSPTWVCLRPRLNEMKGARYHYPWICWGRNADGHPKHPLYLKNETEMEPLI</sequence>
<organism evidence="1">
    <name type="scientific">marine sediment metagenome</name>
    <dbReference type="NCBI Taxonomy" id="412755"/>
    <lineage>
        <taxon>unclassified sequences</taxon>
        <taxon>metagenomes</taxon>
        <taxon>ecological metagenomes</taxon>
    </lineage>
</organism>
<reference evidence="1" key="1">
    <citation type="journal article" date="2015" name="Nature">
        <title>Complex archaea that bridge the gap between prokaryotes and eukaryotes.</title>
        <authorList>
            <person name="Spang A."/>
            <person name="Saw J.H."/>
            <person name="Jorgensen S.L."/>
            <person name="Zaremba-Niedzwiedzka K."/>
            <person name="Martijn J."/>
            <person name="Lind A.E."/>
            <person name="van Eijk R."/>
            <person name="Schleper C."/>
            <person name="Guy L."/>
            <person name="Ettema T.J."/>
        </authorList>
    </citation>
    <scope>NUCLEOTIDE SEQUENCE</scope>
</reference>
<dbReference type="AlphaFoldDB" id="A0A0F9ELH5"/>
<dbReference type="InterPro" id="IPR012441">
    <property type="entry name" value="DUF1643"/>
</dbReference>
<protein>
    <recommendedName>
        <fullName evidence="2">DUF1643 domain-containing protein</fullName>
    </recommendedName>
</protein>
<dbReference type="EMBL" id="LAZR01036489">
    <property type="protein sequence ID" value="KKL24708.1"/>
    <property type="molecule type" value="Genomic_DNA"/>
</dbReference>
<accession>A0A0F9ELH5</accession>
<name>A0A0F9ELH5_9ZZZZ</name>